<comment type="similarity">
    <text evidence="2 11">Belongs to the G-protein coupled receptor 1 family.</text>
</comment>
<evidence type="ECO:0000256" key="7">
    <source>
        <dbReference type="ARBA" id="ARBA00023040"/>
    </source>
</evidence>
<name>A0AA41T4H2_SCICA</name>
<feature type="transmembrane region" description="Helical" evidence="11">
    <location>
        <begin position="16"/>
        <end position="41"/>
    </location>
</feature>
<feature type="transmembrane region" description="Helical" evidence="11">
    <location>
        <begin position="50"/>
        <end position="70"/>
    </location>
</feature>
<evidence type="ECO:0000313" key="12">
    <source>
        <dbReference type="EMBL" id="MBZ3884341.1"/>
    </source>
</evidence>
<evidence type="ECO:0000256" key="4">
    <source>
        <dbReference type="ARBA" id="ARBA00022507"/>
    </source>
</evidence>
<keyword evidence="8 11" id="KW-0472">Membrane</keyword>
<dbReference type="InterPro" id="IPR004072">
    <property type="entry name" value="Vmron_rcpt_1"/>
</dbReference>
<dbReference type="AlphaFoldDB" id="A0AA41T4H2"/>
<dbReference type="GO" id="GO:0005886">
    <property type="term" value="C:plasma membrane"/>
    <property type="evidence" value="ECO:0007669"/>
    <property type="project" value="UniProtKB-SubCell"/>
</dbReference>
<evidence type="ECO:0000256" key="2">
    <source>
        <dbReference type="ARBA" id="ARBA00010663"/>
    </source>
</evidence>
<sequence length="130" mass="14867">MKKTNQLYDLISMRNALFYEVVIGISANTVLLLFHIFSFFLQHKLKPTDLIIVLLALTHIGLLIIIGHTATNTFVTQVFWDDNKCKSLIYLYRFLRGFSIYATCLVSVCQAITLSPRSSCLAKFKHKSPH</sequence>
<comment type="caution">
    <text evidence="12">The sequence shown here is derived from an EMBL/GenBank/DDBJ whole genome shotgun (WGS) entry which is preliminary data.</text>
</comment>
<protein>
    <recommendedName>
        <fullName evidence="11">Vomeronasal type-1 receptor</fullName>
    </recommendedName>
</protein>
<dbReference type="SUPFAM" id="SSF81321">
    <property type="entry name" value="Family A G protein-coupled receptor-like"/>
    <property type="match status" value="1"/>
</dbReference>
<keyword evidence="7 11" id="KW-0297">G-protein coupled receptor</keyword>
<keyword evidence="10 11" id="KW-0807">Transducer</keyword>
<dbReference type="EMBL" id="JAATJV010392734">
    <property type="protein sequence ID" value="MBZ3884341.1"/>
    <property type="molecule type" value="Genomic_DNA"/>
</dbReference>
<evidence type="ECO:0000256" key="5">
    <source>
        <dbReference type="ARBA" id="ARBA00022692"/>
    </source>
</evidence>
<keyword evidence="4 11" id="KW-0589">Pheromone response</keyword>
<evidence type="ECO:0000256" key="11">
    <source>
        <dbReference type="RuleBase" id="RU364061"/>
    </source>
</evidence>
<keyword evidence="13" id="KW-1185">Reference proteome</keyword>
<accession>A0AA41T4H2</accession>
<evidence type="ECO:0000256" key="6">
    <source>
        <dbReference type="ARBA" id="ARBA00022989"/>
    </source>
</evidence>
<evidence type="ECO:0000313" key="13">
    <source>
        <dbReference type="Proteomes" id="UP001166674"/>
    </source>
</evidence>
<feature type="transmembrane region" description="Helical" evidence="11">
    <location>
        <begin position="90"/>
        <end position="114"/>
    </location>
</feature>
<dbReference type="GO" id="GO:0016503">
    <property type="term" value="F:pheromone receptor activity"/>
    <property type="evidence" value="ECO:0007669"/>
    <property type="project" value="InterPro"/>
</dbReference>
<dbReference type="Pfam" id="PF03402">
    <property type="entry name" value="V1R"/>
    <property type="match status" value="1"/>
</dbReference>
<gene>
    <name evidence="12" type="ORF">SUZIE_177455</name>
</gene>
<dbReference type="GO" id="GO:0019236">
    <property type="term" value="P:response to pheromone"/>
    <property type="evidence" value="ECO:0007669"/>
    <property type="project" value="UniProtKB-KW"/>
</dbReference>
<dbReference type="PANTHER" id="PTHR24062">
    <property type="entry name" value="VOMERONASAL TYPE-1 RECEPTOR"/>
    <property type="match status" value="1"/>
</dbReference>
<evidence type="ECO:0000256" key="10">
    <source>
        <dbReference type="ARBA" id="ARBA00023224"/>
    </source>
</evidence>
<evidence type="ECO:0000256" key="3">
    <source>
        <dbReference type="ARBA" id="ARBA00022475"/>
    </source>
</evidence>
<keyword evidence="6 11" id="KW-1133">Transmembrane helix</keyword>
<proteinExistence type="inferred from homology"/>
<keyword evidence="9 11" id="KW-0675">Receptor</keyword>
<evidence type="ECO:0000256" key="9">
    <source>
        <dbReference type="ARBA" id="ARBA00023170"/>
    </source>
</evidence>
<dbReference type="Proteomes" id="UP001166674">
    <property type="component" value="Unassembled WGS sequence"/>
</dbReference>
<keyword evidence="3 11" id="KW-1003">Cell membrane</keyword>
<reference evidence="12" key="1">
    <citation type="submission" date="2020-03" db="EMBL/GenBank/DDBJ databases">
        <title>Studies in the Genomics of Life Span.</title>
        <authorList>
            <person name="Glass D."/>
        </authorList>
    </citation>
    <scope>NUCLEOTIDE SEQUENCE</scope>
    <source>
        <strain evidence="12">SUZIE</strain>
        <tissue evidence="12">Muscle</tissue>
    </source>
</reference>
<evidence type="ECO:0000256" key="8">
    <source>
        <dbReference type="ARBA" id="ARBA00023136"/>
    </source>
</evidence>
<evidence type="ECO:0000256" key="1">
    <source>
        <dbReference type="ARBA" id="ARBA00004651"/>
    </source>
</evidence>
<comment type="subcellular location">
    <subcellularLocation>
        <location evidence="1 11">Cell membrane</location>
        <topology evidence="1 11">Multi-pass membrane protein</topology>
    </subcellularLocation>
</comment>
<organism evidence="12 13">
    <name type="scientific">Sciurus carolinensis</name>
    <name type="common">Eastern gray squirrel</name>
    <dbReference type="NCBI Taxonomy" id="30640"/>
    <lineage>
        <taxon>Eukaryota</taxon>
        <taxon>Metazoa</taxon>
        <taxon>Chordata</taxon>
        <taxon>Craniata</taxon>
        <taxon>Vertebrata</taxon>
        <taxon>Euteleostomi</taxon>
        <taxon>Mammalia</taxon>
        <taxon>Eutheria</taxon>
        <taxon>Euarchontoglires</taxon>
        <taxon>Glires</taxon>
        <taxon>Rodentia</taxon>
        <taxon>Sciuromorpha</taxon>
        <taxon>Sciuridae</taxon>
        <taxon>Sciurinae</taxon>
        <taxon>Sciurini</taxon>
        <taxon>Sciurus</taxon>
    </lineage>
</organism>
<comment type="caution">
    <text evidence="11">Lacks conserved residue(s) required for the propagation of feature annotation.</text>
</comment>
<dbReference type="PRINTS" id="PR01534">
    <property type="entry name" value="VOMERONASL1R"/>
</dbReference>
<keyword evidence="5 11" id="KW-0812">Transmembrane</keyword>